<accession>A0LN20</accession>
<keyword evidence="2" id="KW-1185">Reference proteome</keyword>
<dbReference type="OrthoDB" id="5533513at2"/>
<dbReference type="PROSITE" id="PS51257">
    <property type="entry name" value="PROKAR_LIPOPROTEIN"/>
    <property type="match status" value="1"/>
</dbReference>
<dbReference type="HOGENOM" id="CLU_1642882_0_0_7"/>
<sequence>MSRFNGISRYILKRSIAALIAVLLTLGCHAVVLGFQKGTVPENKRIPISEGDRTAKWSTNEVNLDYGYSVKQGSIRLYGQVRYADPIRYNYSLVMNFHMAVIFVDGQGKVLGTAGLVSDANNVLQPSAMTSSVTFDRTLRLPPGTDSIAFSYTGTAREGSAREGGNPTNFWEYPIR</sequence>
<name>A0LN20_SYNFM</name>
<evidence type="ECO:0000313" key="1">
    <source>
        <dbReference type="EMBL" id="ABK18822.1"/>
    </source>
</evidence>
<evidence type="ECO:0000313" key="2">
    <source>
        <dbReference type="Proteomes" id="UP000001784"/>
    </source>
</evidence>
<dbReference type="EMBL" id="CP000478">
    <property type="protein sequence ID" value="ABK18822.1"/>
    <property type="molecule type" value="Genomic_DNA"/>
</dbReference>
<dbReference type="KEGG" id="sfu:Sfum_3149"/>
<gene>
    <name evidence="1" type="ordered locus">Sfum_3149</name>
</gene>
<dbReference type="AlphaFoldDB" id="A0LN20"/>
<proteinExistence type="predicted"/>
<dbReference type="Proteomes" id="UP000001784">
    <property type="component" value="Chromosome"/>
</dbReference>
<evidence type="ECO:0008006" key="3">
    <source>
        <dbReference type="Google" id="ProtNLM"/>
    </source>
</evidence>
<dbReference type="RefSeq" id="WP_011699947.1">
    <property type="nucleotide sequence ID" value="NC_008554.1"/>
</dbReference>
<organism evidence="1 2">
    <name type="scientific">Syntrophobacter fumaroxidans (strain DSM 10017 / MPOB)</name>
    <dbReference type="NCBI Taxonomy" id="335543"/>
    <lineage>
        <taxon>Bacteria</taxon>
        <taxon>Pseudomonadati</taxon>
        <taxon>Thermodesulfobacteriota</taxon>
        <taxon>Syntrophobacteria</taxon>
        <taxon>Syntrophobacterales</taxon>
        <taxon>Syntrophobacteraceae</taxon>
        <taxon>Syntrophobacter</taxon>
    </lineage>
</organism>
<dbReference type="InParanoid" id="A0LN20"/>
<reference evidence="1 2" key="1">
    <citation type="submission" date="2006-10" db="EMBL/GenBank/DDBJ databases">
        <title>Complete sequence of Syntrophobacter fumaroxidans MPOB.</title>
        <authorList>
            <consortium name="US DOE Joint Genome Institute"/>
            <person name="Copeland A."/>
            <person name="Lucas S."/>
            <person name="Lapidus A."/>
            <person name="Barry K."/>
            <person name="Detter J.C."/>
            <person name="Glavina del Rio T."/>
            <person name="Hammon N."/>
            <person name="Israni S."/>
            <person name="Pitluck S."/>
            <person name="Goltsman E.G."/>
            <person name="Martinez M."/>
            <person name="Schmutz J."/>
            <person name="Larimer F."/>
            <person name="Land M."/>
            <person name="Hauser L."/>
            <person name="Kyrpides N."/>
            <person name="Kim E."/>
            <person name="Boone D.R."/>
            <person name="Brockman F."/>
            <person name="Culley D."/>
            <person name="Ferry J."/>
            <person name="Gunsalus R."/>
            <person name="McInerney M.J."/>
            <person name="Morrison M."/>
            <person name="Plugge C."/>
            <person name="Rohlin L."/>
            <person name="Scholten J."/>
            <person name="Sieber J."/>
            <person name="Stams A.J.M."/>
            <person name="Worm P."/>
            <person name="Henstra A.M."/>
            <person name="Richardson P."/>
        </authorList>
    </citation>
    <scope>NUCLEOTIDE SEQUENCE [LARGE SCALE GENOMIC DNA]</scope>
    <source>
        <strain evidence="2">DSM 10017 / MPOB</strain>
    </source>
</reference>
<protein>
    <recommendedName>
        <fullName evidence="3">Lipoprotein</fullName>
    </recommendedName>
</protein>